<dbReference type="STRING" id="1220924.W2SB46"/>
<evidence type="ECO:0000313" key="2">
    <source>
        <dbReference type="Proteomes" id="UP000030752"/>
    </source>
</evidence>
<organism evidence="1 2">
    <name type="scientific">Cyphellophora europaea (strain CBS 101466)</name>
    <name type="common">Phialophora europaea</name>
    <dbReference type="NCBI Taxonomy" id="1220924"/>
    <lineage>
        <taxon>Eukaryota</taxon>
        <taxon>Fungi</taxon>
        <taxon>Dikarya</taxon>
        <taxon>Ascomycota</taxon>
        <taxon>Pezizomycotina</taxon>
        <taxon>Eurotiomycetes</taxon>
        <taxon>Chaetothyriomycetidae</taxon>
        <taxon>Chaetothyriales</taxon>
        <taxon>Cyphellophoraceae</taxon>
        <taxon>Cyphellophora</taxon>
    </lineage>
</organism>
<dbReference type="VEuPathDB" id="FungiDB:HMPREF1541_10021"/>
<dbReference type="GeneID" id="19977360"/>
<dbReference type="RefSeq" id="XP_008712914.1">
    <property type="nucleotide sequence ID" value="XM_008714692.1"/>
</dbReference>
<dbReference type="SUPFAM" id="SSF52540">
    <property type="entry name" value="P-loop containing nucleoside triphosphate hydrolases"/>
    <property type="match status" value="1"/>
</dbReference>
<name>W2SB46_CYPE1</name>
<dbReference type="PANTHER" id="PTHR36978:SF8">
    <property type="entry name" value="NAD DEPENDENT EPIMERASE_DEHYDRATASE"/>
    <property type="match status" value="1"/>
</dbReference>
<keyword evidence="2" id="KW-1185">Reference proteome</keyword>
<dbReference type="PANTHER" id="PTHR36978">
    <property type="entry name" value="P-LOOP CONTAINING NUCLEOTIDE TRIPHOSPHATE HYDROLASE"/>
    <property type="match status" value="1"/>
</dbReference>
<dbReference type="Gene3D" id="3.40.50.300">
    <property type="entry name" value="P-loop containing nucleotide triphosphate hydrolases"/>
    <property type="match status" value="1"/>
</dbReference>
<protein>
    <recommendedName>
        <fullName evidence="3">P-loop containing nucleoside triphosphate hydrolase protein</fullName>
    </recommendedName>
</protein>
<evidence type="ECO:0008006" key="3">
    <source>
        <dbReference type="Google" id="ProtNLM"/>
    </source>
</evidence>
<accession>W2SB46</accession>
<dbReference type="Pfam" id="PF17784">
    <property type="entry name" value="Sulfotransfer_4"/>
    <property type="match status" value="1"/>
</dbReference>
<dbReference type="HOGENOM" id="CLU_061199_0_1_1"/>
<dbReference type="OrthoDB" id="4157235at2759"/>
<dbReference type="eggNOG" id="ENOG502RY50">
    <property type="taxonomic scope" value="Eukaryota"/>
</dbReference>
<reference evidence="1 2" key="1">
    <citation type="submission" date="2013-03" db="EMBL/GenBank/DDBJ databases">
        <title>The Genome Sequence of Phialophora europaea CBS 101466.</title>
        <authorList>
            <consortium name="The Broad Institute Genomics Platform"/>
            <person name="Cuomo C."/>
            <person name="de Hoog S."/>
            <person name="Gorbushina A."/>
            <person name="Walker B."/>
            <person name="Young S.K."/>
            <person name="Zeng Q."/>
            <person name="Gargeya S."/>
            <person name="Fitzgerald M."/>
            <person name="Haas B."/>
            <person name="Abouelleil A."/>
            <person name="Allen A.W."/>
            <person name="Alvarado L."/>
            <person name="Arachchi H.M."/>
            <person name="Berlin A.M."/>
            <person name="Chapman S.B."/>
            <person name="Gainer-Dewar J."/>
            <person name="Goldberg J."/>
            <person name="Griggs A."/>
            <person name="Gujja S."/>
            <person name="Hansen M."/>
            <person name="Howarth C."/>
            <person name="Imamovic A."/>
            <person name="Ireland A."/>
            <person name="Larimer J."/>
            <person name="McCowan C."/>
            <person name="Murphy C."/>
            <person name="Pearson M."/>
            <person name="Poon T.W."/>
            <person name="Priest M."/>
            <person name="Roberts A."/>
            <person name="Saif S."/>
            <person name="Shea T."/>
            <person name="Sisk P."/>
            <person name="Sykes S."/>
            <person name="Wortman J."/>
            <person name="Nusbaum C."/>
            <person name="Birren B."/>
        </authorList>
    </citation>
    <scope>NUCLEOTIDE SEQUENCE [LARGE SCALE GENOMIC DNA]</scope>
    <source>
        <strain evidence="1 2">CBS 101466</strain>
    </source>
</reference>
<dbReference type="Proteomes" id="UP000030752">
    <property type="component" value="Unassembled WGS sequence"/>
</dbReference>
<sequence length="282" mass="31886">MPSPLLQRLYHVDAPHRARPASKPMGVLVLGLPRTGTDSLRTALSRLGYTTIWHGFELPATRQSESFRWVPLLEAKAAGDPEGAVRRFDWDSMLGDCDVLMDMPPALFGEELLDFYPGAKVVLSRRADVREWHRSLAAAARVTVQGPLGWTLWTLGWFHAPLFWWYRAVAVLCLQVNLGNGDFERFGHVVGEEHYQLLERKLKGDGRDYLDWEAKDGWAPLCAYLGVEVPDEEFPHKNKSGDEFKRNADKCMEQMLLKAALKMCAVVAVPILATSAGLWWKR</sequence>
<dbReference type="InterPro" id="IPR040632">
    <property type="entry name" value="Sulfotransfer_4"/>
</dbReference>
<dbReference type="AlphaFoldDB" id="W2SB46"/>
<dbReference type="EMBL" id="KB822713">
    <property type="protein sequence ID" value="ETN45144.1"/>
    <property type="molecule type" value="Genomic_DNA"/>
</dbReference>
<dbReference type="InterPro" id="IPR027417">
    <property type="entry name" value="P-loop_NTPase"/>
</dbReference>
<dbReference type="InParanoid" id="W2SB46"/>
<proteinExistence type="predicted"/>
<gene>
    <name evidence="1" type="ORF">HMPREF1541_10021</name>
</gene>
<evidence type="ECO:0000313" key="1">
    <source>
        <dbReference type="EMBL" id="ETN45144.1"/>
    </source>
</evidence>